<accession>A0A0H2R5D8</accession>
<proteinExistence type="predicted"/>
<feature type="region of interest" description="Disordered" evidence="1">
    <location>
        <begin position="240"/>
        <end position="278"/>
    </location>
</feature>
<dbReference type="InParanoid" id="A0A0H2R5D8"/>
<dbReference type="Proteomes" id="UP000053477">
    <property type="component" value="Unassembled WGS sequence"/>
</dbReference>
<dbReference type="AlphaFoldDB" id="A0A0H2R5D8"/>
<reference evidence="2 3" key="1">
    <citation type="submission" date="2015-04" db="EMBL/GenBank/DDBJ databases">
        <title>Complete genome sequence of Schizopora paradoxa KUC8140, a cosmopolitan wood degrader in East Asia.</title>
        <authorList>
            <consortium name="DOE Joint Genome Institute"/>
            <person name="Min B."/>
            <person name="Park H."/>
            <person name="Jang Y."/>
            <person name="Kim J.-J."/>
            <person name="Kim K.H."/>
            <person name="Pangilinan J."/>
            <person name="Lipzen A."/>
            <person name="Riley R."/>
            <person name="Grigoriev I.V."/>
            <person name="Spatafora J.W."/>
            <person name="Choi I.-G."/>
        </authorList>
    </citation>
    <scope>NUCLEOTIDE SEQUENCE [LARGE SCALE GENOMIC DNA]</scope>
    <source>
        <strain evidence="2 3">KUC8140</strain>
    </source>
</reference>
<dbReference type="EMBL" id="KQ086460">
    <property type="protein sequence ID" value="KLO04693.1"/>
    <property type="molecule type" value="Genomic_DNA"/>
</dbReference>
<protein>
    <submittedName>
        <fullName evidence="2">Uncharacterized protein</fullName>
    </submittedName>
</protein>
<feature type="compositionally biased region" description="Low complexity" evidence="1">
    <location>
        <begin position="346"/>
        <end position="356"/>
    </location>
</feature>
<sequence>MSFEPHRNPALLHSAMHDASLSLRFAPETLYGKKSHRPTGPQLTMNEGNYTTHVFPATPHAPPLSTAIQHHSLSTQSPSFALPKSGGALGTLSDGPVLQVPPTMPVHARPALSGAVTHSPMESLDRTPGSNVSRCSRDLAATGGMYRGATRIFPIVDLVPRMELEPTQQQPPLLPAVEKRPKGSVRFALPTAASWISLKPKFPCNPTFIPPDPDARTIYNPGDPPPKYHPAIRHVGRKIGVRQRGGKRRLDATTGSTGKGMSSGSLETDDRARLTAVPRSSDEHILAARTLELFSQQSKTFQQHPTRHISEQDVAVGPQMTQSNRKRGLEEGGEAGKTTKRRRSSRSNVVGKGSSS</sequence>
<feature type="compositionally biased region" description="Low complexity" evidence="1">
    <location>
        <begin position="253"/>
        <end position="265"/>
    </location>
</feature>
<feature type="region of interest" description="Disordered" evidence="1">
    <location>
        <begin position="297"/>
        <end position="356"/>
    </location>
</feature>
<evidence type="ECO:0000313" key="3">
    <source>
        <dbReference type="Proteomes" id="UP000053477"/>
    </source>
</evidence>
<keyword evidence="3" id="KW-1185">Reference proteome</keyword>
<gene>
    <name evidence="2" type="ORF">SCHPADRAFT_947514</name>
</gene>
<organism evidence="2 3">
    <name type="scientific">Schizopora paradoxa</name>
    <dbReference type="NCBI Taxonomy" id="27342"/>
    <lineage>
        <taxon>Eukaryota</taxon>
        <taxon>Fungi</taxon>
        <taxon>Dikarya</taxon>
        <taxon>Basidiomycota</taxon>
        <taxon>Agaricomycotina</taxon>
        <taxon>Agaricomycetes</taxon>
        <taxon>Hymenochaetales</taxon>
        <taxon>Schizoporaceae</taxon>
        <taxon>Schizopora</taxon>
    </lineage>
</organism>
<name>A0A0H2R5D8_9AGAM</name>
<evidence type="ECO:0000313" key="2">
    <source>
        <dbReference type="EMBL" id="KLO04693.1"/>
    </source>
</evidence>
<evidence type="ECO:0000256" key="1">
    <source>
        <dbReference type="SAM" id="MobiDB-lite"/>
    </source>
</evidence>